<dbReference type="RefSeq" id="WP_251222313.1">
    <property type="nucleotide sequence ID" value="NZ_JAMBOL010000003.1"/>
</dbReference>
<dbReference type="FunFam" id="3.40.50.720:FF:000084">
    <property type="entry name" value="Short-chain dehydrogenase reductase"/>
    <property type="match status" value="1"/>
</dbReference>
<dbReference type="Pfam" id="PF13561">
    <property type="entry name" value="adh_short_C2"/>
    <property type="match status" value="1"/>
</dbReference>
<dbReference type="InterPro" id="IPR002347">
    <property type="entry name" value="SDR_fam"/>
</dbReference>
<keyword evidence="3" id="KW-0560">Oxidoreductase</keyword>
<sequence>MKIELNGQVAIVTGASTGIGAAVAKGLAEAGAQVVVNYNNSKEKAEEVVSEIERKGGRAIAVQADVSRKEEVEALFAQTVDTYGKLNLLINNAGGLLKRTAIEEMEEELWDRVFEVNAKSVFLCSKQAIPLLKQQGGGKIINLSSQAARNGGGGGSIAYASSKGAVSTFTKGLAKELASANILVNGIAPGIIATPFHDRYTPEEMRAKMQMQIPLGREGTPEECVGAVLFLASEAADYMTGEMIEVNGGTLMD</sequence>
<evidence type="ECO:0000256" key="2">
    <source>
        <dbReference type="ARBA" id="ARBA00011881"/>
    </source>
</evidence>
<dbReference type="PANTHER" id="PTHR43639:SF1">
    <property type="entry name" value="SHORT-CHAIN DEHYDROGENASE_REDUCTASE FAMILY PROTEIN"/>
    <property type="match status" value="1"/>
</dbReference>
<dbReference type="SUPFAM" id="SSF51735">
    <property type="entry name" value="NAD(P)-binding Rossmann-fold domains"/>
    <property type="match status" value="1"/>
</dbReference>
<comment type="similarity">
    <text evidence="1">Belongs to the short-chain dehydrogenases/reductases (SDR) family.</text>
</comment>
<dbReference type="EMBL" id="JAMBOL010000003">
    <property type="protein sequence ID" value="MCM3713494.1"/>
    <property type="molecule type" value="Genomic_DNA"/>
</dbReference>
<proteinExistence type="inferred from homology"/>
<organism evidence="4 5">
    <name type="scientific">Halalkalibacter oceani</name>
    <dbReference type="NCBI Taxonomy" id="1653776"/>
    <lineage>
        <taxon>Bacteria</taxon>
        <taxon>Bacillati</taxon>
        <taxon>Bacillota</taxon>
        <taxon>Bacilli</taxon>
        <taxon>Bacillales</taxon>
        <taxon>Bacillaceae</taxon>
        <taxon>Halalkalibacter</taxon>
    </lineage>
</organism>
<keyword evidence="5" id="KW-1185">Reference proteome</keyword>
<evidence type="ECO:0000256" key="1">
    <source>
        <dbReference type="ARBA" id="ARBA00006484"/>
    </source>
</evidence>
<dbReference type="NCBIfam" id="NF005559">
    <property type="entry name" value="PRK07231.1"/>
    <property type="match status" value="1"/>
</dbReference>
<dbReference type="NCBIfam" id="NF009466">
    <property type="entry name" value="PRK12826.1-2"/>
    <property type="match status" value="1"/>
</dbReference>
<dbReference type="PRINTS" id="PR00081">
    <property type="entry name" value="GDHRDH"/>
</dbReference>
<dbReference type="Proteomes" id="UP001139179">
    <property type="component" value="Unassembled WGS sequence"/>
</dbReference>
<dbReference type="PANTHER" id="PTHR43639">
    <property type="entry name" value="OXIDOREDUCTASE, SHORT-CHAIN DEHYDROGENASE/REDUCTASE FAMILY (AFU_ORTHOLOGUE AFUA_5G02870)"/>
    <property type="match status" value="1"/>
</dbReference>
<reference evidence="4" key="1">
    <citation type="submission" date="2022-05" db="EMBL/GenBank/DDBJ databases">
        <title>Comparative Genomics of Spacecraft Associated Microbes.</title>
        <authorList>
            <person name="Tran M.T."/>
            <person name="Wright A."/>
            <person name="Seuylemezian A."/>
            <person name="Eisen J."/>
            <person name="Coil D."/>
        </authorList>
    </citation>
    <scope>NUCLEOTIDE SEQUENCE</scope>
    <source>
        <strain evidence="4">214.1.1</strain>
    </source>
</reference>
<evidence type="ECO:0000313" key="4">
    <source>
        <dbReference type="EMBL" id="MCM3713494.1"/>
    </source>
</evidence>
<dbReference type="GO" id="GO:0008206">
    <property type="term" value="P:bile acid metabolic process"/>
    <property type="evidence" value="ECO:0007669"/>
    <property type="project" value="UniProtKB-ARBA"/>
</dbReference>
<name>A0A9X2IM37_9BACI</name>
<dbReference type="AlphaFoldDB" id="A0A9X2IM37"/>
<evidence type="ECO:0000256" key="3">
    <source>
        <dbReference type="ARBA" id="ARBA00023002"/>
    </source>
</evidence>
<dbReference type="GO" id="GO:0016491">
    <property type="term" value="F:oxidoreductase activity"/>
    <property type="evidence" value="ECO:0007669"/>
    <property type="project" value="UniProtKB-KW"/>
</dbReference>
<gene>
    <name evidence="4" type="ORF">M3202_05320</name>
</gene>
<protein>
    <submittedName>
        <fullName evidence="4">3-oxoacyl-ACP reductase FabG</fullName>
    </submittedName>
</protein>
<accession>A0A9X2IM37</accession>
<evidence type="ECO:0000313" key="5">
    <source>
        <dbReference type="Proteomes" id="UP001139179"/>
    </source>
</evidence>
<dbReference type="CDD" id="cd05233">
    <property type="entry name" value="SDR_c"/>
    <property type="match status" value="1"/>
</dbReference>
<dbReference type="PRINTS" id="PR00080">
    <property type="entry name" value="SDRFAMILY"/>
</dbReference>
<comment type="subunit">
    <text evidence="2">Homotetramer.</text>
</comment>
<dbReference type="InterPro" id="IPR036291">
    <property type="entry name" value="NAD(P)-bd_dom_sf"/>
</dbReference>
<comment type="caution">
    <text evidence="4">The sequence shown here is derived from an EMBL/GenBank/DDBJ whole genome shotgun (WGS) entry which is preliminary data.</text>
</comment>
<dbReference type="Gene3D" id="3.40.50.720">
    <property type="entry name" value="NAD(P)-binding Rossmann-like Domain"/>
    <property type="match status" value="1"/>
</dbReference>